<reference evidence="1 2" key="1">
    <citation type="journal article" date="2014" name="BMC Genomics">
        <title>Comparison of environmental and isolate Sulfobacillus genomes reveals diverse carbon, sulfur, nitrogen, and hydrogen metabolisms.</title>
        <authorList>
            <person name="Justice N.B."/>
            <person name="Norman A."/>
            <person name="Brown C.T."/>
            <person name="Singh A."/>
            <person name="Thomas B.C."/>
            <person name="Banfield J.F."/>
        </authorList>
    </citation>
    <scope>NUCLEOTIDE SEQUENCE [LARGE SCALE GENOMIC DNA]</scope>
    <source>
        <strain evidence="1">AMDSBA1</strain>
    </source>
</reference>
<dbReference type="EMBL" id="PXYT01000048">
    <property type="protein sequence ID" value="PSR25885.1"/>
    <property type="molecule type" value="Genomic_DNA"/>
</dbReference>
<evidence type="ECO:0008006" key="3">
    <source>
        <dbReference type="Google" id="ProtNLM"/>
    </source>
</evidence>
<protein>
    <recommendedName>
        <fullName evidence="3">Copper oxidase</fullName>
    </recommendedName>
</protein>
<organism evidence="1 2">
    <name type="scientific">Sulfobacillus benefaciens</name>
    <dbReference type="NCBI Taxonomy" id="453960"/>
    <lineage>
        <taxon>Bacteria</taxon>
        <taxon>Bacillati</taxon>
        <taxon>Bacillota</taxon>
        <taxon>Clostridia</taxon>
        <taxon>Eubacteriales</taxon>
        <taxon>Clostridiales Family XVII. Incertae Sedis</taxon>
        <taxon>Sulfobacillus</taxon>
    </lineage>
</organism>
<dbReference type="Proteomes" id="UP000242699">
    <property type="component" value="Unassembled WGS sequence"/>
</dbReference>
<accession>A0A2T2WUH8</accession>
<gene>
    <name evidence="1" type="ORF">C7B43_15940</name>
</gene>
<name>A0A2T2WUH8_9FIRM</name>
<comment type="caution">
    <text evidence="1">The sequence shown here is derived from an EMBL/GenBank/DDBJ whole genome shotgun (WGS) entry which is preliminary data.</text>
</comment>
<dbReference type="AlphaFoldDB" id="A0A2T2WUH8"/>
<sequence length="103" mass="11690">FSLTNTQGQLNGYPYTLTPGQHDPMRLNIFNPSSSVKHFVIIERTPATLISKTTVKVAPGQHWFQIFDLPTAHVGSLVHLHFLLTTMHGKTIRQLWITYHVTP</sequence>
<proteinExistence type="predicted"/>
<evidence type="ECO:0000313" key="1">
    <source>
        <dbReference type="EMBL" id="PSR25885.1"/>
    </source>
</evidence>
<feature type="non-terminal residue" evidence="1">
    <location>
        <position position="1"/>
    </location>
</feature>
<evidence type="ECO:0000313" key="2">
    <source>
        <dbReference type="Proteomes" id="UP000242699"/>
    </source>
</evidence>